<proteinExistence type="predicted"/>
<dbReference type="InterPro" id="IPR003329">
    <property type="entry name" value="Cytidylyl_trans"/>
</dbReference>
<dbReference type="Proteomes" id="UP000007845">
    <property type="component" value="Chromosome"/>
</dbReference>
<protein>
    <submittedName>
        <fullName evidence="1">Acylneuraminate cytidylyltransferase</fullName>
    </submittedName>
</protein>
<dbReference type="Pfam" id="PF02348">
    <property type="entry name" value="CTP_transf_3"/>
    <property type="match status" value="1"/>
</dbReference>
<name>F0JC68_9BACT</name>
<dbReference type="KEGG" id="ddn:DND132_2438"/>
<dbReference type="eggNOG" id="COG1083">
    <property type="taxonomic scope" value="Bacteria"/>
</dbReference>
<dbReference type="OrthoDB" id="9805604at2"/>
<evidence type="ECO:0000313" key="1">
    <source>
        <dbReference type="EMBL" id="EGB15641.1"/>
    </source>
</evidence>
<dbReference type="AlphaFoldDB" id="F0JC68"/>
<organism evidence="1 2">
    <name type="scientific">Pseudodesulfovibrio mercurii</name>
    <dbReference type="NCBI Taxonomy" id="641491"/>
    <lineage>
        <taxon>Bacteria</taxon>
        <taxon>Pseudomonadati</taxon>
        <taxon>Thermodesulfobacteriota</taxon>
        <taxon>Desulfovibrionia</taxon>
        <taxon>Desulfovibrionales</taxon>
        <taxon>Desulfovibrionaceae</taxon>
    </lineage>
</organism>
<gene>
    <name evidence="1" type="ORF">DND132_2438</name>
</gene>
<dbReference type="Gene3D" id="3.90.550.10">
    <property type="entry name" value="Spore Coat Polysaccharide Biosynthesis Protein SpsA, Chain A"/>
    <property type="match status" value="1"/>
</dbReference>
<dbReference type="PANTHER" id="PTHR21485:SF6">
    <property type="entry name" value="N-ACYLNEURAMINATE CYTIDYLYLTRANSFERASE-RELATED"/>
    <property type="match status" value="1"/>
</dbReference>
<dbReference type="CDD" id="cd02513">
    <property type="entry name" value="CMP-NeuAc_Synthase"/>
    <property type="match status" value="1"/>
</dbReference>
<keyword evidence="1" id="KW-0808">Transferase</keyword>
<reference evidence="1 2" key="1">
    <citation type="journal article" date="2011" name="J. Bacteriol.">
        <title>Genome sequence of the mercury-methylating strain Desulfovibrio desulfuricans ND132.</title>
        <authorList>
            <person name="Brown S.D."/>
            <person name="Gilmour C.C."/>
            <person name="Kucken A.M."/>
            <person name="Wall J.D."/>
            <person name="Elias D.A."/>
            <person name="Brandt C.C."/>
            <person name="Podar M."/>
            <person name="Chertkov O."/>
            <person name="Held B."/>
            <person name="Bruce D.C."/>
            <person name="Detter J.C."/>
            <person name="Tapia R."/>
            <person name="Han C.S."/>
            <person name="Goodwin L.A."/>
            <person name="Cheng J.F."/>
            <person name="Pitluck S."/>
            <person name="Woyke T."/>
            <person name="Mikhailova N."/>
            <person name="Ivanova N.N."/>
            <person name="Han J."/>
            <person name="Lucas S."/>
            <person name="Lapidus A.L."/>
            <person name="Land M.L."/>
            <person name="Hauser L.J."/>
            <person name="Palumbo A.V."/>
        </authorList>
    </citation>
    <scope>NUCLEOTIDE SEQUENCE [LARGE SCALE GENOMIC DNA]</scope>
    <source>
        <strain evidence="1 2">ND132</strain>
    </source>
</reference>
<accession>F0JC68</accession>
<dbReference type="RefSeq" id="WP_014323067.1">
    <property type="nucleotide sequence ID" value="NC_016803.1"/>
</dbReference>
<dbReference type="STRING" id="641491.DND132_2438"/>
<dbReference type="SMR" id="F0JC68"/>
<keyword evidence="1" id="KW-0548">Nucleotidyltransferase</keyword>
<dbReference type="InterPro" id="IPR029044">
    <property type="entry name" value="Nucleotide-diphossugar_trans"/>
</dbReference>
<dbReference type="EMBL" id="CP003220">
    <property type="protein sequence ID" value="EGB15641.1"/>
    <property type="molecule type" value="Genomic_DNA"/>
</dbReference>
<dbReference type="InterPro" id="IPR050793">
    <property type="entry name" value="CMP-NeuNAc_synthase"/>
</dbReference>
<dbReference type="HOGENOM" id="CLU_042930_1_1_7"/>
<dbReference type="GO" id="GO:0008781">
    <property type="term" value="F:N-acylneuraminate cytidylyltransferase activity"/>
    <property type="evidence" value="ECO:0007669"/>
    <property type="project" value="TreeGrafter"/>
</dbReference>
<evidence type="ECO:0000313" key="2">
    <source>
        <dbReference type="Proteomes" id="UP000007845"/>
    </source>
</evidence>
<dbReference type="SUPFAM" id="SSF53448">
    <property type="entry name" value="Nucleotide-diphospho-sugar transferases"/>
    <property type="match status" value="1"/>
</dbReference>
<dbReference type="PANTHER" id="PTHR21485">
    <property type="entry name" value="HAD SUPERFAMILY MEMBERS CMAS AND KDSC"/>
    <property type="match status" value="1"/>
</dbReference>
<sequence length="256" mass="29090">MNEQVNRQMREIAQTYFGYSGIDIEHFTDRVEGPRDRTVVHIPARSGSTRIENKNIRDLCGLPLIAYTIAVARALPVDRVIVNTDSREIADIAEKLGAEVPFLRPAELSADDVSPGFALFYAERFLLNEGYPLDATIEMYPTSPFRNIAKMTRYVDALSRAGYCATAFLPNTELARVRTRNGVLLSEEEIRCERGNVYFKLLANFLGRRLLNEDKRWFHYALIDDPVELVDIDTPEDFALAEYIVANNLYDFGVTP</sequence>
<keyword evidence="2" id="KW-1185">Reference proteome</keyword>